<evidence type="ECO:0000256" key="8">
    <source>
        <dbReference type="ARBA" id="ARBA00023163"/>
    </source>
</evidence>
<dbReference type="EMBL" id="JBHSGL010000015">
    <property type="protein sequence ID" value="MFC4714287.1"/>
    <property type="molecule type" value="Genomic_DNA"/>
</dbReference>
<dbReference type="InterPro" id="IPR001789">
    <property type="entry name" value="Sig_transdc_resp-reg_receiver"/>
</dbReference>
<keyword evidence="3 10" id="KW-0597">Phosphoprotein</keyword>
<evidence type="ECO:0000256" key="3">
    <source>
        <dbReference type="ARBA" id="ARBA00022553"/>
    </source>
</evidence>
<evidence type="ECO:0000256" key="10">
    <source>
        <dbReference type="PROSITE-ProRule" id="PRU00169"/>
    </source>
</evidence>
<dbReference type="CDD" id="cd19925">
    <property type="entry name" value="REC_citrate_TCS"/>
    <property type="match status" value="1"/>
</dbReference>
<dbReference type="Pfam" id="PF00072">
    <property type="entry name" value="Response_reg"/>
    <property type="match status" value="1"/>
</dbReference>
<keyword evidence="6 9" id="KW-0238">DNA-binding</keyword>
<reference evidence="13" key="1">
    <citation type="journal article" date="2019" name="Int. J. Syst. Evol. Microbiol.">
        <title>The Global Catalogue of Microorganisms (GCM) 10K type strain sequencing project: providing services to taxonomists for standard genome sequencing and annotation.</title>
        <authorList>
            <consortium name="The Broad Institute Genomics Platform"/>
            <consortium name="The Broad Institute Genome Sequencing Center for Infectious Disease"/>
            <person name="Wu L."/>
            <person name="Ma J."/>
        </authorList>
    </citation>
    <scope>NUCLEOTIDE SEQUENCE [LARGE SCALE GENOMIC DNA]</scope>
    <source>
        <strain evidence="13">CGMCC 1.12151</strain>
    </source>
</reference>
<dbReference type="Gene3D" id="3.40.50.2300">
    <property type="match status" value="1"/>
</dbReference>
<keyword evidence="4 9" id="KW-0902">Two-component regulatory system</keyword>
<keyword evidence="5 9" id="KW-0805">Transcription regulation</keyword>
<dbReference type="InterPro" id="IPR048714">
    <property type="entry name" value="DpiA-like_HTH"/>
</dbReference>
<accession>A0ABV9MEJ6</accession>
<keyword evidence="2 9" id="KW-0963">Cytoplasm</keyword>
<dbReference type="Proteomes" id="UP001595932">
    <property type="component" value="Unassembled WGS sequence"/>
</dbReference>
<feature type="modified residue" description="4-aspartylphosphate" evidence="10">
    <location>
        <position position="59"/>
    </location>
</feature>
<protein>
    <recommendedName>
        <fullName evidence="9">Transcriptional regulatory protein</fullName>
    </recommendedName>
</protein>
<dbReference type="SUPFAM" id="SSF52172">
    <property type="entry name" value="CheY-like"/>
    <property type="match status" value="1"/>
</dbReference>
<keyword evidence="8 9" id="KW-0804">Transcription</keyword>
<comment type="caution">
    <text evidence="12">The sequence shown here is derived from an EMBL/GenBank/DDBJ whole genome shotgun (WGS) entry which is preliminary data.</text>
</comment>
<evidence type="ECO:0000259" key="11">
    <source>
        <dbReference type="PROSITE" id="PS50110"/>
    </source>
</evidence>
<proteinExistence type="predicted"/>
<dbReference type="RefSeq" id="WP_377280012.1">
    <property type="nucleotide sequence ID" value="NZ_JBHSGL010000015.1"/>
</dbReference>
<comment type="subcellular location">
    <subcellularLocation>
        <location evidence="1 9">Cytoplasm</location>
    </subcellularLocation>
</comment>
<dbReference type="PANTHER" id="PTHR45526:SF6">
    <property type="entry name" value="TRANSCRIPTIONAL REGULATORY PROTEIN CITT"/>
    <property type="match status" value="1"/>
</dbReference>
<dbReference type="Pfam" id="PF20714">
    <property type="entry name" value="HTH_64"/>
    <property type="match status" value="1"/>
</dbReference>
<sequence>MNELLHVFIIEDDFRVADINREIASQVEGLTVSDMAKTGDEAMAFLRSTSHLPDLILLDMYIPDRRGLELFWEIRTQFPRVAIIMLTAATDRETISETVRGGIFDYLIKPIDFSRFTLALERFRDQWLALGDKDEWEQADIDRLFGISPPALTNLETDAPESLPKGIDQLTLDGIRKFLGASAKDGINAMEAGKAVGVSRSTARRYLEHLVASGEAKAQLNYGEIGRPERRYIPWTK</sequence>
<evidence type="ECO:0000256" key="9">
    <source>
        <dbReference type="PIRNR" id="PIRNR006171"/>
    </source>
</evidence>
<dbReference type="PANTHER" id="PTHR45526">
    <property type="entry name" value="TRANSCRIPTIONAL REGULATORY PROTEIN DPIA"/>
    <property type="match status" value="1"/>
</dbReference>
<evidence type="ECO:0000256" key="6">
    <source>
        <dbReference type="ARBA" id="ARBA00023125"/>
    </source>
</evidence>
<feature type="domain" description="Response regulatory" evidence="11">
    <location>
        <begin position="6"/>
        <end position="124"/>
    </location>
</feature>
<evidence type="ECO:0000313" key="13">
    <source>
        <dbReference type="Proteomes" id="UP001595932"/>
    </source>
</evidence>
<evidence type="ECO:0000256" key="7">
    <source>
        <dbReference type="ARBA" id="ARBA00023159"/>
    </source>
</evidence>
<evidence type="ECO:0000313" key="12">
    <source>
        <dbReference type="EMBL" id="MFC4714287.1"/>
    </source>
</evidence>
<name>A0ABV9MEJ6_9BACL</name>
<organism evidence="12 13">
    <name type="scientific">Planococcus dechangensis</name>
    <dbReference type="NCBI Taxonomy" id="1176255"/>
    <lineage>
        <taxon>Bacteria</taxon>
        <taxon>Bacillati</taxon>
        <taxon>Bacillota</taxon>
        <taxon>Bacilli</taxon>
        <taxon>Bacillales</taxon>
        <taxon>Caryophanaceae</taxon>
        <taxon>Planococcus</taxon>
    </lineage>
</organism>
<evidence type="ECO:0000256" key="1">
    <source>
        <dbReference type="ARBA" id="ARBA00004496"/>
    </source>
</evidence>
<dbReference type="InterPro" id="IPR051271">
    <property type="entry name" value="2C-system_Tx_regulators"/>
</dbReference>
<evidence type="ECO:0000256" key="4">
    <source>
        <dbReference type="ARBA" id="ARBA00023012"/>
    </source>
</evidence>
<gene>
    <name evidence="12" type="ORF">ACFO5U_15660</name>
</gene>
<keyword evidence="7 9" id="KW-0010">Activator</keyword>
<dbReference type="InterPro" id="IPR024187">
    <property type="entry name" value="Sig_transdc_resp-reg_cit/mal"/>
</dbReference>
<dbReference type="PIRSF" id="PIRSF006171">
    <property type="entry name" value="RR_citrat_malat"/>
    <property type="match status" value="1"/>
</dbReference>
<dbReference type="InterPro" id="IPR011006">
    <property type="entry name" value="CheY-like_superfamily"/>
</dbReference>
<evidence type="ECO:0000256" key="5">
    <source>
        <dbReference type="ARBA" id="ARBA00023015"/>
    </source>
</evidence>
<dbReference type="SMART" id="SM00448">
    <property type="entry name" value="REC"/>
    <property type="match status" value="1"/>
</dbReference>
<evidence type="ECO:0000256" key="2">
    <source>
        <dbReference type="ARBA" id="ARBA00022490"/>
    </source>
</evidence>
<keyword evidence="13" id="KW-1185">Reference proteome</keyword>
<dbReference type="PROSITE" id="PS50110">
    <property type="entry name" value="RESPONSE_REGULATORY"/>
    <property type="match status" value="1"/>
</dbReference>